<dbReference type="EMBL" id="PGOL01002483">
    <property type="protein sequence ID" value="PKI47587.1"/>
    <property type="molecule type" value="Genomic_DNA"/>
</dbReference>
<evidence type="ECO:0000313" key="13">
    <source>
        <dbReference type="Proteomes" id="UP000197138"/>
    </source>
</evidence>
<reference evidence="11" key="2">
    <citation type="submission" date="2017-06" db="EMBL/GenBank/DDBJ databases">
        <title>The pomegranate genome and the genomics of punicalagin biosynthesis.</title>
        <authorList>
            <person name="Xu C."/>
        </authorList>
    </citation>
    <scope>NUCLEOTIDE SEQUENCE [LARGE SCALE GENOMIC DNA]</scope>
    <source>
        <tissue evidence="11">Fresh leaf</tissue>
    </source>
</reference>
<keyword evidence="6" id="KW-0677">Repeat</keyword>
<keyword evidence="3" id="KW-1003">Cell membrane</keyword>
<evidence type="ECO:0000256" key="6">
    <source>
        <dbReference type="ARBA" id="ARBA00022737"/>
    </source>
</evidence>
<keyword evidence="7" id="KW-1133">Transmembrane helix</keyword>
<name>A0A218WV45_PUNGR</name>
<dbReference type="GO" id="GO:0005886">
    <property type="term" value="C:plasma membrane"/>
    <property type="evidence" value="ECO:0007669"/>
    <property type="project" value="UniProtKB-SubCell"/>
</dbReference>
<dbReference type="AlphaFoldDB" id="A0A218WV45"/>
<dbReference type="EMBL" id="MTKT01003181">
    <property type="protein sequence ID" value="OWM76466.1"/>
    <property type="molecule type" value="Genomic_DNA"/>
</dbReference>
<keyword evidence="8" id="KW-0472">Membrane</keyword>
<proteinExistence type="inferred from homology"/>
<dbReference type="FunFam" id="3.80.10.10:FF:000111">
    <property type="entry name" value="LRR receptor-like serine/threonine-protein kinase ERECTA"/>
    <property type="match status" value="1"/>
</dbReference>
<keyword evidence="4" id="KW-0433">Leucine-rich repeat</keyword>
<dbReference type="Proteomes" id="UP000233551">
    <property type="component" value="Unassembled WGS sequence"/>
</dbReference>
<comment type="subcellular location">
    <subcellularLocation>
        <location evidence="1">Cell membrane</location>
        <topology evidence="1">Single-pass type I membrane protein</topology>
    </subcellularLocation>
</comment>
<comment type="similarity">
    <text evidence="2">Belongs to the RLP family.</text>
</comment>
<evidence type="ECO:0000256" key="3">
    <source>
        <dbReference type="ARBA" id="ARBA00022475"/>
    </source>
</evidence>
<evidence type="ECO:0000313" key="12">
    <source>
        <dbReference type="EMBL" id="PKI47587.1"/>
    </source>
</evidence>
<dbReference type="Pfam" id="PF00560">
    <property type="entry name" value="LRR_1"/>
    <property type="match status" value="1"/>
</dbReference>
<dbReference type="InterPro" id="IPR032675">
    <property type="entry name" value="LRR_dom_sf"/>
</dbReference>
<evidence type="ECO:0000256" key="7">
    <source>
        <dbReference type="ARBA" id="ARBA00022989"/>
    </source>
</evidence>
<organism evidence="11 13">
    <name type="scientific">Punica granatum</name>
    <name type="common">Pomegranate</name>
    <dbReference type="NCBI Taxonomy" id="22663"/>
    <lineage>
        <taxon>Eukaryota</taxon>
        <taxon>Viridiplantae</taxon>
        <taxon>Streptophyta</taxon>
        <taxon>Embryophyta</taxon>
        <taxon>Tracheophyta</taxon>
        <taxon>Spermatophyta</taxon>
        <taxon>Magnoliopsida</taxon>
        <taxon>eudicotyledons</taxon>
        <taxon>Gunneridae</taxon>
        <taxon>Pentapetalae</taxon>
        <taxon>rosids</taxon>
        <taxon>malvids</taxon>
        <taxon>Myrtales</taxon>
        <taxon>Lythraceae</taxon>
        <taxon>Punica</taxon>
    </lineage>
</organism>
<sequence>MEYEKILGYLKVVDLSSNNFSGEIPDSITSLLNLSNNMLTGLVPSSLGALAGLEALDLPQNKLSGEIPQQLTQLNFLSYFNVSHNNLSGPIPRGKQFNSLQSNSYWGNEGLCGDPLSRKCSLAPPVPPHNARKDEGSDAPLEIEWKAVAVGYASTIVIAALIRHKIITERSNWFARNFGPRLL</sequence>
<keyword evidence="5" id="KW-0812">Transmembrane</keyword>
<evidence type="ECO:0000256" key="8">
    <source>
        <dbReference type="ARBA" id="ARBA00023136"/>
    </source>
</evidence>
<dbReference type="SUPFAM" id="SSF52058">
    <property type="entry name" value="L domain-like"/>
    <property type="match status" value="1"/>
</dbReference>
<evidence type="ECO:0000256" key="9">
    <source>
        <dbReference type="ARBA" id="ARBA00023170"/>
    </source>
</evidence>
<dbReference type="Proteomes" id="UP000197138">
    <property type="component" value="Unassembled WGS sequence"/>
</dbReference>
<dbReference type="InterPro" id="IPR001611">
    <property type="entry name" value="Leu-rich_rpt"/>
</dbReference>
<evidence type="ECO:0000313" key="14">
    <source>
        <dbReference type="Proteomes" id="UP000233551"/>
    </source>
</evidence>
<dbReference type="Gene3D" id="3.80.10.10">
    <property type="entry name" value="Ribonuclease Inhibitor"/>
    <property type="match status" value="1"/>
</dbReference>
<reference evidence="12 14" key="3">
    <citation type="submission" date="2017-11" db="EMBL/GenBank/DDBJ databases">
        <title>De-novo sequencing of pomegranate (Punica granatum L.) genome.</title>
        <authorList>
            <person name="Akparov Z."/>
            <person name="Amiraslanov A."/>
            <person name="Hajiyeva S."/>
            <person name="Abbasov M."/>
            <person name="Kaur K."/>
            <person name="Hamwieh A."/>
            <person name="Solovyev V."/>
            <person name="Salamov A."/>
            <person name="Braich B."/>
            <person name="Kosarev P."/>
            <person name="Mahmoud A."/>
            <person name="Hajiyev E."/>
            <person name="Babayeva S."/>
            <person name="Izzatullayeva V."/>
            <person name="Mammadov A."/>
            <person name="Mammadov A."/>
            <person name="Sharifova S."/>
            <person name="Ojaghi J."/>
            <person name="Eynullazada K."/>
            <person name="Bayramov B."/>
            <person name="Abdulazimova A."/>
            <person name="Shahmuradov I."/>
        </authorList>
    </citation>
    <scope>NUCLEOTIDE SEQUENCE [LARGE SCALE GENOMIC DNA]</scope>
    <source>
        <strain evidence="12">AG2017</strain>
        <strain evidence="14">cv. AG2017</strain>
        <tissue evidence="12">Leaf</tissue>
    </source>
</reference>
<evidence type="ECO:0000256" key="2">
    <source>
        <dbReference type="ARBA" id="ARBA00009592"/>
    </source>
</evidence>
<keyword evidence="9" id="KW-0675">Receptor</keyword>
<keyword evidence="10" id="KW-0325">Glycoprotein</keyword>
<evidence type="ECO:0000256" key="5">
    <source>
        <dbReference type="ARBA" id="ARBA00022692"/>
    </source>
</evidence>
<reference evidence="13" key="1">
    <citation type="journal article" date="2017" name="Plant J.">
        <title>The pomegranate (Punica granatum L.) genome and the genomics of punicalagin biosynthesis.</title>
        <authorList>
            <person name="Qin G."/>
            <person name="Xu C."/>
            <person name="Ming R."/>
            <person name="Tang H."/>
            <person name="Guyot R."/>
            <person name="Kramer E.M."/>
            <person name="Hu Y."/>
            <person name="Yi X."/>
            <person name="Qi Y."/>
            <person name="Xu X."/>
            <person name="Gao Z."/>
            <person name="Pan H."/>
            <person name="Jian J."/>
            <person name="Tian Y."/>
            <person name="Yue Z."/>
            <person name="Xu Y."/>
        </authorList>
    </citation>
    <scope>NUCLEOTIDE SEQUENCE [LARGE SCALE GENOMIC DNA]</scope>
    <source>
        <strain evidence="13">cv. Dabenzi</strain>
    </source>
</reference>
<evidence type="ECO:0000256" key="1">
    <source>
        <dbReference type="ARBA" id="ARBA00004251"/>
    </source>
</evidence>
<dbReference type="STRING" id="22663.A0A218WV45"/>
<evidence type="ECO:0000256" key="10">
    <source>
        <dbReference type="ARBA" id="ARBA00023180"/>
    </source>
</evidence>
<gene>
    <name evidence="11" type="ORF">CDL15_Pgr005430</name>
    <name evidence="12" type="ORF">CRG98_032028</name>
</gene>
<protein>
    <submittedName>
        <fullName evidence="11">Uncharacterized protein</fullName>
    </submittedName>
</protein>
<comment type="caution">
    <text evidence="11">The sequence shown here is derived from an EMBL/GenBank/DDBJ whole genome shotgun (WGS) entry which is preliminary data.</text>
</comment>
<dbReference type="Pfam" id="PF13855">
    <property type="entry name" value="LRR_8"/>
    <property type="match status" value="1"/>
</dbReference>
<evidence type="ECO:0000256" key="4">
    <source>
        <dbReference type="ARBA" id="ARBA00022614"/>
    </source>
</evidence>
<dbReference type="PANTHER" id="PTHR27004:SF456">
    <property type="entry name" value="LEUCINE-RICH REPEAT-CONTAINING N-TERMINAL PLANT-TYPE DOMAIN-CONTAINING PROTEIN"/>
    <property type="match status" value="1"/>
</dbReference>
<keyword evidence="14" id="KW-1185">Reference proteome</keyword>
<accession>A0A218WV45</accession>
<evidence type="ECO:0000313" key="11">
    <source>
        <dbReference type="EMBL" id="OWM76466.1"/>
    </source>
</evidence>
<dbReference type="PANTHER" id="PTHR27004">
    <property type="entry name" value="RECEPTOR-LIKE PROTEIN 12 ISOFORM X1"/>
    <property type="match status" value="1"/>
</dbReference>